<name>A0A0D9XS33_9ORYZ</name>
<evidence type="ECO:0000313" key="3">
    <source>
        <dbReference type="EnsemblPlants" id="LPERR11G10790.1"/>
    </source>
</evidence>
<feature type="domain" description="RIN4 pathogenic type III effector avirulence factor Avr cleavage site" evidence="2">
    <location>
        <begin position="4"/>
        <end position="34"/>
    </location>
</feature>
<evidence type="ECO:0000313" key="4">
    <source>
        <dbReference type="Proteomes" id="UP000032180"/>
    </source>
</evidence>
<feature type="region of interest" description="Disordered" evidence="1">
    <location>
        <begin position="97"/>
        <end position="122"/>
    </location>
</feature>
<feature type="region of interest" description="Disordered" evidence="1">
    <location>
        <begin position="34"/>
        <end position="78"/>
    </location>
</feature>
<dbReference type="Gramene" id="LPERR11G10790.1">
    <property type="protein sequence ID" value="LPERR11G10790.1"/>
    <property type="gene ID" value="LPERR11G10790"/>
</dbReference>
<evidence type="ECO:0000259" key="2">
    <source>
        <dbReference type="Pfam" id="PF05627"/>
    </source>
</evidence>
<reference evidence="3 4" key="1">
    <citation type="submission" date="2012-08" db="EMBL/GenBank/DDBJ databases">
        <title>Oryza genome evolution.</title>
        <authorList>
            <person name="Wing R.A."/>
        </authorList>
    </citation>
    <scope>NUCLEOTIDE SEQUENCE</scope>
</reference>
<sequence>MAGKGGHIPKFGDWKSGDGGSPYTVFFEDARKRKNAGGVMPPPLARGDSVPPSGHRTPPHVGSGGTVPAWGQWNENNAGGGAQQYTLMFDQIRDERRGSAPSTPTIEQIQRATPNRYNHHSKHDNMPKRFTCFGLCLK</sequence>
<dbReference type="EnsemblPlants" id="LPERR11G10790.1">
    <property type="protein sequence ID" value="LPERR11G10790.1"/>
    <property type="gene ID" value="LPERR11G10790"/>
</dbReference>
<feature type="region of interest" description="Disordered" evidence="1">
    <location>
        <begin position="1"/>
        <end position="20"/>
    </location>
</feature>
<dbReference type="AlphaFoldDB" id="A0A0D9XS33"/>
<dbReference type="HOGENOM" id="CLU_1613341_0_0_1"/>
<dbReference type="PANTHER" id="PTHR33159">
    <property type="entry name" value="RPM1-INTERACTING PROTEIN 4 (RIN4) FAMILY PROTEIN"/>
    <property type="match status" value="1"/>
</dbReference>
<dbReference type="InterPro" id="IPR040387">
    <property type="entry name" value="RIN4/NOI4"/>
</dbReference>
<feature type="domain" description="RIN4 pathogenic type III effector avirulence factor Avr cleavage site" evidence="2">
    <location>
        <begin position="64"/>
        <end position="97"/>
    </location>
</feature>
<proteinExistence type="predicted"/>
<dbReference type="GO" id="GO:0005886">
    <property type="term" value="C:plasma membrane"/>
    <property type="evidence" value="ECO:0007669"/>
    <property type="project" value="TreeGrafter"/>
</dbReference>
<feature type="compositionally biased region" description="Polar residues" evidence="1">
    <location>
        <begin position="100"/>
        <end position="116"/>
    </location>
</feature>
<dbReference type="eggNOG" id="ENOG502R5Y0">
    <property type="taxonomic scope" value="Eukaryota"/>
</dbReference>
<dbReference type="InterPro" id="IPR008700">
    <property type="entry name" value="TypeIII_avirulence_cleave"/>
</dbReference>
<dbReference type="PANTHER" id="PTHR33159:SF29">
    <property type="entry name" value="OS11G0482200 PROTEIN"/>
    <property type="match status" value="1"/>
</dbReference>
<evidence type="ECO:0000256" key="1">
    <source>
        <dbReference type="SAM" id="MobiDB-lite"/>
    </source>
</evidence>
<reference evidence="3" key="3">
    <citation type="submission" date="2015-04" db="UniProtKB">
        <authorList>
            <consortium name="EnsemblPlants"/>
        </authorList>
    </citation>
    <scope>IDENTIFICATION</scope>
</reference>
<accession>A0A0D9XS33</accession>
<keyword evidence="4" id="KW-1185">Reference proteome</keyword>
<reference evidence="4" key="2">
    <citation type="submission" date="2013-12" db="EMBL/GenBank/DDBJ databases">
        <authorList>
            <person name="Yu Y."/>
            <person name="Lee S."/>
            <person name="de Baynast K."/>
            <person name="Wissotski M."/>
            <person name="Liu L."/>
            <person name="Talag J."/>
            <person name="Goicoechea J."/>
            <person name="Angelova A."/>
            <person name="Jetty R."/>
            <person name="Kudrna D."/>
            <person name="Golser W."/>
            <person name="Rivera L."/>
            <person name="Zhang J."/>
            <person name="Wing R."/>
        </authorList>
    </citation>
    <scope>NUCLEOTIDE SEQUENCE</scope>
</reference>
<organism evidence="3 4">
    <name type="scientific">Leersia perrieri</name>
    <dbReference type="NCBI Taxonomy" id="77586"/>
    <lineage>
        <taxon>Eukaryota</taxon>
        <taxon>Viridiplantae</taxon>
        <taxon>Streptophyta</taxon>
        <taxon>Embryophyta</taxon>
        <taxon>Tracheophyta</taxon>
        <taxon>Spermatophyta</taxon>
        <taxon>Magnoliopsida</taxon>
        <taxon>Liliopsida</taxon>
        <taxon>Poales</taxon>
        <taxon>Poaceae</taxon>
        <taxon>BOP clade</taxon>
        <taxon>Oryzoideae</taxon>
        <taxon>Oryzeae</taxon>
        <taxon>Oryzinae</taxon>
        <taxon>Leersia</taxon>
    </lineage>
</organism>
<dbReference type="Proteomes" id="UP000032180">
    <property type="component" value="Chromosome 11"/>
</dbReference>
<dbReference type="Pfam" id="PF05627">
    <property type="entry name" value="AvrRpt-cleavage"/>
    <property type="match status" value="2"/>
</dbReference>
<protein>
    <recommendedName>
        <fullName evidence="2">RIN4 pathogenic type III effector avirulence factor Avr cleavage site domain-containing protein</fullName>
    </recommendedName>
</protein>